<evidence type="ECO:0000313" key="3">
    <source>
        <dbReference type="Proteomes" id="UP000297245"/>
    </source>
</evidence>
<feature type="region of interest" description="Disordered" evidence="1">
    <location>
        <begin position="216"/>
        <end position="237"/>
    </location>
</feature>
<feature type="region of interest" description="Disordered" evidence="1">
    <location>
        <begin position="617"/>
        <end position="649"/>
    </location>
</feature>
<evidence type="ECO:0000313" key="2">
    <source>
        <dbReference type="EMBL" id="THU88671.1"/>
    </source>
</evidence>
<accession>A0A4S8LI66</accession>
<feature type="region of interest" description="Disordered" evidence="1">
    <location>
        <begin position="299"/>
        <end position="340"/>
    </location>
</feature>
<feature type="compositionally biased region" description="Low complexity" evidence="1">
    <location>
        <begin position="216"/>
        <end position="233"/>
    </location>
</feature>
<keyword evidence="3" id="KW-1185">Reference proteome</keyword>
<feature type="compositionally biased region" description="Low complexity" evidence="1">
    <location>
        <begin position="299"/>
        <end position="332"/>
    </location>
</feature>
<reference evidence="2 3" key="1">
    <citation type="journal article" date="2019" name="Nat. Ecol. Evol.">
        <title>Megaphylogeny resolves global patterns of mushroom evolution.</title>
        <authorList>
            <person name="Varga T."/>
            <person name="Krizsan K."/>
            <person name="Foldi C."/>
            <person name="Dima B."/>
            <person name="Sanchez-Garcia M."/>
            <person name="Sanchez-Ramirez S."/>
            <person name="Szollosi G.J."/>
            <person name="Szarkandi J.G."/>
            <person name="Papp V."/>
            <person name="Albert L."/>
            <person name="Andreopoulos W."/>
            <person name="Angelini C."/>
            <person name="Antonin V."/>
            <person name="Barry K.W."/>
            <person name="Bougher N.L."/>
            <person name="Buchanan P."/>
            <person name="Buyck B."/>
            <person name="Bense V."/>
            <person name="Catcheside P."/>
            <person name="Chovatia M."/>
            <person name="Cooper J."/>
            <person name="Damon W."/>
            <person name="Desjardin D."/>
            <person name="Finy P."/>
            <person name="Geml J."/>
            <person name="Haridas S."/>
            <person name="Hughes K."/>
            <person name="Justo A."/>
            <person name="Karasinski D."/>
            <person name="Kautmanova I."/>
            <person name="Kiss B."/>
            <person name="Kocsube S."/>
            <person name="Kotiranta H."/>
            <person name="LaButti K.M."/>
            <person name="Lechner B.E."/>
            <person name="Liimatainen K."/>
            <person name="Lipzen A."/>
            <person name="Lukacs Z."/>
            <person name="Mihaltcheva S."/>
            <person name="Morgado L.N."/>
            <person name="Niskanen T."/>
            <person name="Noordeloos M.E."/>
            <person name="Ohm R.A."/>
            <person name="Ortiz-Santana B."/>
            <person name="Ovrebo C."/>
            <person name="Racz N."/>
            <person name="Riley R."/>
            <person name="Savchenko A."/>
            <person name="Shiryaev A."/>
            <person name="Soop K."/>
            <person name="Spirin V."/>
            <person name="Szebenyi C."/>
            <person name="Tomsovsky M."/>
            <person name="Tulloss R.E."/>
            <person name="Uehling J."/>
            <person name="Grigoriev I.V."/>
            <person name="Vagvolgyi C."/>
            <person name="Papp T."/>
            <person name="Martin F.M."/>
            <person name="Miettinen O."/>
            <person name="Hibbett D.S."/>
            <person name="Nagy L.G."/>
        </authorList>
    </citation>
    <scope>NUCLEOTIDE SEQUENCE [LARGE SCALE GENOMIC DNA]</scope>
    <source>
        <strain evidence="2 3">CBS 962.96</strain>
    </source>
</reference>
<evidence type="ECO:0000256" key="1">
    <source>
        <dbReference type="SAM" id="MobiDB-lite"/>
    </source>
</evidence>
<dbReference type="AlphaFoldDB" id="A0A4S8LI66"/>
<dbReference type="OrthoDB" id="3251070at2759"/>
<dbReference type="EMBL" id="ML179400">
    <property type="protein sequence ID" value="THU88671.1"/>
    <property type="molecule type" value="Genomic_DNA"/>
</dbReference>
<name>A0A4S8LI66_DENBC</name>
<gene>
    <name evidence="2" type="ORF">K435DRAFT_842097</name>
</gene>
<organism evidence="2 3">
    <name type="scientific">Dendrothele bispora (strain CBS 962.96)</name>
    <dbReference type="NCBI Taxonomy" id="1314807"/>
    <lineage>
        <taxon>Eukaryota</taxon>
        <taxon>Fungi</taxon>
        <taxon>Dikarya</taxon>
        <taxon>Basidiomycota</taxon>
        <taxon>Agaricomycotina</taxon>
        <taxon>Agaricomycetes</taxon>
        <taxon>Agaricomycetidae</taxon>
        <taxon>Agaricales</taxon>
        <taxon>Agaricales incertae sedis</taxon>
        <taxon>Dendrothele</taxon>
    </lineage>
</organism>
<feature type="compositionally biased region" description="Basic and acidic residues" evidence="1">
    <location>
        <begin position="622"/>
        <end position="635"/>
    </location>
</feature>
<feature type="compositionally biased region" description="Low complexity" evidence="1">
    <location>
        <begin position="406"/>
        <end position="419"/>
    </location>
</feature>
<sequence length="784" mass="84644">MVCIIDGGQRGHPGHHSTTTGFPTLALELIYEIVSYFETMRYPYTSNEVPIPSDVLEAWKALKALSETCKALRVKCRPLLWQNVVCAAGYRHGVDACTSKRGGKMSESSTRIQLEGRIERELDAVTGLLSGKTGIGDLGQYVQFLTITIPPTSSEETIISLAECFSKLTNLQTLQIIGPTGPLVGQIFTTSSSSSSSSPSSSSISNIFAYDHSSSAAFSPTSSPSSSTSSSISTRDRSINLLSNPSRNLKIQPQDRVPVHCPSVKALLLDFTTYEIIPCFPNLVRLYCSFHTFFQRQGSSESLDDSSSLSTLSLRDSSSGEPESEPEPLGLPRHFNVHGQLPSTLSEGVLRRLADIVDAEEEEVGPNSSTGNTRTSGLALPILSELESGLPFPFTLPNSLSPFGATPDPNSNPTNSTLPFTPPPPTPLSRFGANLDPNPTNSTLAFAPPPLPPTPLSMSVPAIMLGTHLNPPNNSTVSFPPPHPLPFQSIAVPPITPLPLESMEPGSSSVVSVPTNPHLIRGGVVPNPPSLPAFHPMDPALLDPINPLDTVRVLNLNLGLVGRDGVGDRDREEERRMREAQWKLVECIREGTSGWSLEVFEIGGPGVEEDREMWAVEEGGGEEGRPDGREDREGRDEEGDGVEEEREKNMYPLGGSLIRAIVETMPNLRNFPKIHIHPKTPVSLVSYAFYSLPYLSSFHINPSEPLDPRTIEFIAACTSIIGEVAAENAGIASGSGSESTPMILGASASTSMTVGSRNTSSMGNRKKNVEFRMQMRDWEFVLPI</sequence>
<protein>
    <submittedName>
        <fullName evidence="2">Uncharacterized protein</fullName>
    </submittedName>
</protein>
<dbReference type="Proteomes" id="UP000297245">
    <property type="component" value="Unassembled WGS sequence"/>
</dbReference>
<feature type="region of interest" description="Disordered" evidence="1">
    <location>
        <begin position="401"/>
        <end position="427"/>
    </location>
</feature>
<proteinExistence type="predicted"/>